<evidence type="ECO:0000313" key="3">
    <source>
        <dbReference type="Proteomes" id="UP000752292"/>
    </source>
</evidence>
<name>A0A932ZVI0_UNCTE</name>
<keyword evidence="1" id="KW-1133">Transmembrane helix</keyword>
<dbReference type="AlphaFoldDB" id="A0A932ZVI0"/>
<organism evidence="2 3">
    <name type="scientific">Tectimicrobiota bacterium</name>
    <dbReference type="NCBI Taxonomy" id="2528274"/>
    <lineage>
        <taxon>Bacteria</taxon>
        <taxon>Pseudomonadati</taxon>
        <taxon>Nitrospinota/Tectimicrobiota group</taxon>
        <taxon>Candidatus Tectimicrobiota</taxon>
    </lineage>
</organism>
<sequence length="162" mass="16214">MSARESLPIASPGGKPLGAPLPLLSAPAPGSACRAPAQEAALSPGPAARPWDALRSPRARMALLTTLAAGLAGLGLWAGLTPGRMAQEALRNLLFAAKAFWNILPYFALSVALSAWATSSGATGRIRVLLERGEGAAILGAAATGAVVPLCSCGVIPVISAL</sequence>
<feature type="transmembrane region" description="Helical" evidence="1">
    <location>
        <begin position="138"/>
        <end position="159"/>
    </location>
</feature>
<evidence type="ECO:0000256" key="1">
    <source>
        <dbReference type="SAM" id="Phobius"/>
    </source>
</evidence>
<reference evidence="2" key="1">
    <citation type="submission" date="2020-07" db="EMBL/GenBank/DDBJ databases">
        <title>Huge and variable diversity of episymbiotic CPR bacteria and DPANN archaea in groundwater ecosystems.</title>
        <authorList>
            <person name="He C.Y."/>
            <person name="Keren R."/>
            <person name="Whittaker M."/>
            <person name="Farag I.F."/>
            <person name="Doudna J."/>
            <person name="Cate J.H.D."/>
            <person name="Banfield J.F."/>
        </authorList>
    </citation>
    <scope>NUCLEOTIDE SEQUENCE</scope>
    <source>
        <strain evidence="2">NC_groundwater_1370_Ag_S-0.2um_69_93</strain>
    </source>
</reference>
<keyword evidence="1" id="KW-0812">Transmembrane</keyword>
<dbReference type="EMBL" id="JACQRX010000345">
    <property type="protein sequence ID" value="MBI4252378.1"/>
    <property type="molecule type" value="Genomic_DNA"/>
</dbReference>
<feature type="transmembrane region" description="Helical" evidence="1">
    <location>
        <begin position="99"/>
        <end position="117"/>
    </location>
</feature>
<protein>
    <recommendedName>
        <fullName evidence="4">Permease</fullName>
    </recommendedName>
</protein>
<keyword evidence="1" id="KW-0472">Membrane</keyword>
<proteinExistence type="predicted"/>
<gene>
    <name evidence="2" type="ORF">HY618_07950</name>
</gene>
<evidence type="ECO:0000313" key="2">
    <source>
        <dbReference type="EMBL" id="MBI4252378.1"/>
    </source>
</evidence>
<evidence type="ECO:0008006" key="4">
    <source>
        <dbReference type="Google" id="ProtNLM"/>
    </source>
</evidence>
<feature type="non-terminal residue" evidence="2">
    <location>
        <position position="162"/>
    </location>
</feature>
<dbReference type="Proteomes" id="UP000752292">
    <property type="component" value="Unassembled WGS sequence"/>
</dbReference>
<comment type="caution">
    <text evidence="2">The sequence shown here is derived from an EMBL/GenBank/DDBJ whole genome shotgun (WGS) entry which is preliminary data.</text>
</comment>
<feature type="transmembrane region" description="Helical" evidence="1">
    <location>
        <begin position="61"/>
        <end position="79"/>
    </location>
</feature>
<accession>A0A932ZVI0</accession>